<dbReference type="AlphaFoldDB" id="A0A829GRV2"/>
<dbReference type="EMBL" id="ANKB01000066">
    <property type="protein sequence ID" value="EPC63155.1"/>
    <property type="molecule type" value="Genomic_DNA"/>
</dbReference>
<keyword evidence="1" id="KW-0963">Cytoplasm</keyword>
<protein>
    <submittedName>
        <fullName evidence="2">UPF0298 protein</fullName>
    </submittedName>
</protein>
<proteinExistence type="predicted"/>
<dbReference type="InterPro" id="IPR016979">
    <property type="entry name" value="DUF2129"/>
</dbReference>
<dbReference type="Proteomes" id="UP000014285">
    <property type="component" value="Unassembled WGS sequence"/>
</dbReference>
<sequence length="38" mass="4713">MFAIKQRQGLVVWVYSLKQLKTLRRYGTIMYVSRRMKY</sequence>
<dbReference type="RefSeq" id="WP_016373268.1">
    <property type="nucleotide sequence ID" value="NZ_ANKB01000066.1"/>
</dbReference>
<reference evidence="2 3" key="1">
    <citation type="journal article" date="2013" name="PLoS ONE">
        <title>Lactobacillus paracasei comparative genomics: towards species pan-genome definition and exploitation of diversity.</title>
        <authorList>
            <person name="Smokvina T."/>
            <person name="Wels M."/>
            <person name="Polka J."/>
            <person name="Chervaux C."/>
            <person name="Brisse S."/>
            <person name="Boekhorst J."/>
            <person name="van Hylckama Vlieg J.E."/>
            <person name="Siezen R.J."/>
        </authorList>
    </citation>
    <scope>NUCLEOTIDE SEQUENCE [LARGE SCALE GENOMIC DNA]</scope>
    <source>
        <strain evidence="2 3">Lpl14</strain>
    </source>
</reference>
<organism evidence="2 3">
    <name type="scientific">Lacticaseibacillus paracasei subsp. tolerans Lpl14</name>
    <dbReference type="NCBI Taxonomy" id="1256229"/>
    <lineage>
        <taxon>Bacteria</taxon>
        <taxon>Bacillati</taxon>
        <taxon>Bacillota</taxon>
        <taxon>Bacilli</taxon>
        <taxon>Lactobacillales</taxon>
        <taxon>Lactobacillaceae</taxon>
        <taxon>Lacticaseibacillus</taxon>
    </lineage>
</organism>
<gene>
    <name evidence="2" type="ORF">Lpl14_13277</name>
</gene>
<evidence type="ECO:0000313" key="2">
    <source>
        <dbReference type="EMBL" id="EPC63155.1"/>
    </source>
</evidence>
<feature type="non-terminal residue" evidence="2">
    <location>
        <position position="38"/>
    </location>
</feature>
<comment type="caution">
    <text evidence="2">The sequence shown here is derived from an EMBL/GenBank/DDBJ whole genome shotgun (WGS) entry which is preliminary data.</text>
</comment>
<evidence type="ECO:0000313" key="3">
    <source>
        <dbReference type="Proteomes" id="UP000014285"/>
    </source>
</evidence>
<accession>A0A829GRV2</accession>
<evidence type="ECO:0000256" key="1">
    <source>
        <dbReference type="ARBA" id="ARBA00022490"/>
    </source>
</evidence>
<dbReference type="Pfam" id="PF09902">
    <property type="entry name" value="DUF2129"/>
    <property type="match status" value="1"/>
</dbReference>
<name>A0A829GRV2_LACPA</name>